<dbReference type="Pfam" id="PF12988">
    <property type="entry name" value="TraQ_transposon"/>
    <property type="match status" value="1"/>
</dbReference>
<dbReference type="InterPro" id="IPR024355">
    <property type="entry name" value="TraQ_bacteroidetes"/>
</dbReference>
<dbReference type="KEGG" id="mcos:GM418_20280"/>
<reference evidence="2 3" key="1">
    <citation type="submission" date="2019-11" db="EMBL/GenBank/DDBJ databases">
        <authorList>
            <person name="Zheng R.K."/>
            <person name="Sun C.M."/>
        </authorList>
    </citation>
    <scope>NUCLEOTIDE SEQUENCE [LARGE SCALE GENOMIC DNA]</scope>
    <source>
        <strain evidence="2 3">WC007</strain>
    </source>
</reference>
<organism evidence="2 3">
    <name type="scientific">Maribellus comscasis</name>
    <dbReference type="NCBI Taxonomy" id="2681766"/>
    <lineage>
        <taxon>Bacteria</taxon>
        <taxon>Pseudomonadati</taxon>
        <taxon>Bacteroidota</taxon>
        <taxon>Bacteroidia</taxon>
        <taxon>Marinilabiliales</taxon>
        <taxon>Prolixibacteraceae</taxon>
        <taxon>Maribellus</taxon>
    </lineage>
</organism>
<sequence>MEKIKRTFMIVTVLAALALLVSACDDTLDVFQAYSFDLVTMPVQESLREGETAEIRCTLAKEGEYKNAEFFIRMFQPDGEGELKMDSGTVFQPNDLYPLKKTEFRLYYTSHCSDQQTIDVYIQDNFGQVVQKTFSWQDKRASEDITDK</sequence>
<dbReference type="Gene3D" id="2.60.40.2410">
    <property type="entry name" value="Uncharacterised protein PF12988, DUF3872"/>
    <property type="match status" value="1"/>
</dbReference>
<keyword evidence="1" id="KW-0732">Signal</keyword>
<dbReference type="AlphaFoldDB" id="A0A6I6JS89"/>
<feature type="signal peptide" evidence="1">
    <location>
        <begin position="1"/>
        <end position="23"/>
    </location>
</feature>
<evidence type="ECO:0000313" key="2">
    <source>
        <dbReference type="EMBL" id="QGY45925.1"/>
    </source>
</evidence>
<feature type="chain" id="PRO_5026135475" evidence="1">
    <location>
        <begin position="24"/>
        <end position="148"/>
    </location>
</feature>
<evidence type="ECO:0000256" key="1">
    <source>
        <dbReference type="SAM" id="SignalP"/>
    </source>
</evidence>
<name>A0A6I6JS89_9BACT</name>
<accession>A0A6I6JS89</accession>
<proteinExistence type="predicted"/>
<keyword evidence="3" id="KW-1185">Reference proteome</keyword>
<evidence type="ECO:0000313" key="3">
    <source>
        <dbReference type="Proteomes" id="UP000428260"/>
    </source>
</evidence>
<dbReference type="InterPro" id="IPR038707">
    <property type="entry name" value="TraQ_sf"/>
</dbReference>
<gene>
    <name evidence="2" type="ORF">GM418_20280</name>
</gene>
<dbReference type="Proteomes" id="UP000428260">
    <property type="component" value="Chromosome"/>
</dbReference>
<dbReference type="EMBL" id="CP046401">
    <property type="protein sequence ID" value="QGY45925.1"/>
    <property type="molecule type" value="Genomic_DNA"/>
</dbReference>
<dbReference type="PROSITE" id="PS51257">
    <property type="entry name" value="PROKAR_LIPOPROTEIN"/>
    <property type="match status" value="1"/>
</dbReference>
<protein>
    <submittedName>
        <fullName evidence="2">DUF3872 domain-containing protein</fullName>
    </submittedName>
</protein>